<gene>
    <name evidence="2" type="ORF">JN12_02231</name>
</gene>
<dbReference type="InterPro" id="IPR017087">
    <property type="entry name" value="UCP037004"/>
</dbReference>
<dbReference type="PIRSF" id="PIRSF037004">
    <property type="entry name" value="UCP037004"/>
    <property type="match status" value="1"/>
</dbReference>
<dbReference type="RefSeq" id="WP_145022695.1">
    <property type="nucleotide sequence ID" value="NZ_VLLN01000012.1"/>
</dbReference>
<reference evidence="2 3" key="1">
    <citation type="submission" date="2019-07" db="EMBL/GenBank/DDBJ databases">
        <title>Genomic Encyclopedia of Archaeal and Bacterial Type Strains, Phase II (KMG-II): from individual species to whole genera.</title>
        <authorList>
            <person name="Goeker M."/>
        </authorList>
    </citation>
    <scope>NUCLEOTIDE SEQUENCE [LARGE SCALE GENOMIC DNA]</scope>
    <source>
        <strain evidence="2 3">ATCC BAA-1139</strain>
    </source>
</reference>
<dbReference type="AlphaFoldDB" id="A0A562VM19"/>
<dbReference type="Pfam" id="PF08349">
    <property type="entry name" value="DUF1722"/>
    <property type="match status" value="1"/>
</dbReference>
<name>A0A562VM19_9BACT</name>
<evidence type="ECO:0000259" key="1">
    <source>
        <dbReference type="Pfam" id="PF08349"/>
    </source>
</evidence>
<accession>A0A562VM19</accession>
<organism evidence="2 3">
    <name type="scientific">Geobacter argillaceus</name>
    <dbReference type="NCBI Taxonomy" id="345631"/>
    <lineage>
        <taxon>Bacteria</taxon>
        <taxon>Pseudomonadati</taxon>
        <taxon>Thermodesulfobacteriota</taxon>
        <taxon>Desulfuromonadia</taxon>
        <taxon>Geobacterales</taxon>
        <taxon>Geobacteraceae</taxon>
        <taxon>Geobacter</taxon>
    </lineage>
</organism>
<dbReference type="EMBL" id="VLLN01000012">
    <property type="protein sequence ID" value="TWJ19013.1"/>
    <property type="molecule type" value="Genomic_DNA"/>
</dbReference>
<keyword evidence="3" id="KW-1185">Reference proteome</keyword>
<dbReference type="Pfam" id="PF04463">
    <property type="entry name" value="2-thiour_desulf"/>
    <property type="match status" value="1"/>
</dbReference>
<protein>
    <submittedName>
        <fullName evidence="2">Uncharacterized protein YbbK (DUF523 family)</fullName>
    </submittedName>
</protein>
<dbReference type="PANTHER" id="PTHR30087:SF0">
    <property type="entry name" value="INNER MEMBRANE PROTEIN"/>
    <property type="match status" value="1"/>
</dbReference>
<evidence type="ECO:0000313" key="3">
    <source>
        <dbReference type="Proteomes" id="UP000319449"/>
    </source>
</evidence>
<sequence>MASTPKIGVSSCLLGERVRYDGGHKHDRWLTDILGPFVTFVPVCPEVGAGLPVPREAMRLEGEPAAPRLVTTRSRVDLTEQMLAFCRAKVVELEREELCGFVFKKDSPSSGLFRVKVYNSGGVARSGSGLFARAVAEHFPNLPVEEEGRLNDPALREQFLERVLAYCRWQEFCRNDGSIGGLVRFHTSHKLQLMVHNPQLYRELGKLMASGKWVERDELMRSYEALFMRTLGYRATPRKQVDVFMHVMGYFKQQLSTDEKSELLELFGRYRQGQVSLPVPLTLLRHYVRTFGQPYPEEQTWLNPHPFYLFRS</sequence>
<evidence type="ECO:0000313" key="2">
    <source>
        <dbReference type="EMBL" id="TWJ19013.1"/>
    </source>
</evidence>
<dbReference type="PANTHER" id="PTHR30087">
    <property type="entry name" value="INNER MEMBRANE PROTEIN"/>
    <property type="match status" value="1"/>
</dbReference>
<dbReference type="InterPro" id="IPR013560">
    <property type="entry name" value="DUF1722"/>
</dbReference>
<dbReference type="InterPro" id="IPR007553">
    <property type="entry name" value="2-thiour_desulf"/>
</dbReference>
<feature type="domain" description="DUF1722" evidence="1">
    <location>
        <begin position="190"/>
        <end position="306"/>
    </location>
</feature>
<proteinExistence type="predicted"/>
<dbReference type="Proteomes" id="UP000319449">
    <property type="component" value="Unassembled WGS sequence"/>
</dbReference>
<comment type="caution">
    <text evidence="2">The sequence shown here is derived from an EMBL/GenBank/DDBJ whole genome shotgun (WGS) entry which is preliminary data.</text>
</comment>
<dbReference type="OrthoDB" id="495783at2"/>